<gene>
    <name evidence="14" type="primary">accD</name>
    <name evidence="14" type="ORF">KL86APRO_20461</name>
</gene>
<evidence type="ECO:0000256" key="3">
    <source>
        <dbReference type="ARBA" id="ARBA00022679"/>
    </source>
</evidence>
<dbReference type="GO" id="GO:2001295">
    <property type="term" value="P:malonyl-CoA biosynthetic process"/>
    <property type="evidence" value="ECO:0007669"/>
    <property type="project" value="TreeGrafter"/>
</dbReference>
<reference evidence="14" key="1">
    <citation type="submission" date="2016-04" db="EMBL/GenBank/DDBJ databases">
        <authorList>
            <person name="Evans L.H."/>
            <person name="Alamgir A."/>
            <person name="Owens N."/>
            <person name="Weber N.D."/>
            <person name="Virtaneva K."/>
            <person name="Barbian K."/>
            <person name="Babar A."/>
            <person name="Rosenke K."/>
        </authorList>
    </citation>
    <scope>NUCLEOTIDE SEQUENCE</scope>
    <source>
        <strain evidence="14">86</strain>
    </source>
</reference>
<comment type="subcellular location">
    <subcellularLocation>
        <location evidence="1">Cytoplasm</location>
    </subcellularLocation>
</comment>
<feature type="domain" description="CoA carboxyltransferase N-terminal" evidence="13">
    <location>
        <begin position="25"/>
        <end position="228"/>
    </location>
</feature>
<dbReference type="InterPro" id="IPR011762">
    <property type="entry name" value="COA_CT_N"/>
</dbReference>
<evidence type="ECO:0000256" key="2">
    <source>
        <dbReference type="ARBA" id="ARBA00022516"/>
    </source>
</evidence>
<dbReference type="EC" id="6.4.1.2" evidence="14"/>
<dbReference type="InterPro" id="IPR000438">
    <property type="entry name" value="Acetyl_CoA_COase_Trfase_b_su"/>
</dbReference>
<dbReference type="EMBL" id="FLUO01000002">
    <property type="protein sequence ID" value="SBW12135.1"/>
    <property type="molecule type" value="Genomic_DNA"/>
</dbReference>
<dbReference type="InterPro" id="IPR029045">
    <property type="entry name" value="ClpP/crotonase-like_dom_sf"/>
</dbReference>
<keyword evidence="10" id="KW-0443">Lipid metabolism</keyword>
<keyword evidence="3 14" id="KW-0808">Transferase</keyword>
<keyword evidence="5" id="KW-0547">Nucleotide-binding</keyword>
<dbReference type="InterPro" id="IPR041010">
    <property type="entry name" value="Znf-ACC"/>
</dbReference>
<keyword evidence="14" id="KW-0436">Ligase</keyword>
<keyword evidence="8" id="KW-0862">Zinc</keyword>
<dbReference type="Pfam" id="PF01039">
    <property type="entry name" value="Carboxyl_trans"/>
    <property type="match status" value="1"/>
</dbReference>
<dbReference type="AlphaFoldDB" id="A0A212KKM3"/>
<keyword evidence="7" id="KW-0276">Fatty acid metabolism</keyword>
<evidence type="ECO:0000313" key="14">
    <source>
        <dbReference type="EMBL" id="SBW12135.1"/>
    </source>
</evidence>
<evidence type="ECO:0000256" key="10">
    <source>
        <dbReference type="ARBA" id="ARBA00023098"/>
    </source>
</evidence>
<keyword evidence="4" id="KW-0479">Metal-binding</keyword>
<sequence>MSWLTNFVRPTLKRWMQPRPVRETQWVTCPACGATAFHRDLDANWRICPHCDHHLTLPAERRFALLFDSESWSRIELPGAAADPLRFRDAKRYGERLKEAAALSREAEAVAVAHGRLEGEAAVVAAFEPQFLGGSFGVAAGEALVAAAELAALQDAPLIVVTGSMGPRMQDGALALVQGPRVGLAIKKLAERSLPVIAVLADPAFEAVTDTLLLQADVVLAEPGARLGPPAPDPFAALDTPEFLAPRAGVRDAAAALAAGRVDRIADRRDLKAEIAALLDILRRPVPGATILTYRPKPLISAQDSDA</sequence>
<evidence type="ECO:0000256" key="8">
    <source>
        <dbReference type="ARBA" id="ARBA00022833"/>
    </source>
</evidence>
<dbReference type="GO" id="GO:0008270">
    <property type="term" value="F:zinc ion binding"/>
    <property type="evidence" value="ECO:0007669"/>
    <property type="project" value="UniProtKB-KW"/>
</dbReference>
<dbReference type="PANTHER" id="PTHR42995:SF5">
    <property type="entry name" value="ACETYL-COENZYME A CARBOXYLASE CARBOXYL TRANSFERASE SUBUNIT BETA, CHLOROPLASTIC"/>
    <property type="match status" value="1"/>
</dbReference>
<dbReference type="GO" id="GO:0006633">
    <property type="term" value="P:fatty acid biosynthetic process"/>
    <property type="evidence" value="ECO:0007669"/>
    <property type="project" value="UniProtKB-KW"/>
</dbReference>
<keyword evidence="6" id="KW-0863">Zinc-finger</keyword>
<dbReference type="Gene3D" id="3.90.226.10">
    <property type="entry name" value="2-enoyl-CoA Hydratase, Chain A, domain 1"/>
    <property type="match status" value="1"/>
</dbReference>
<evidence type="ECO:0000256" key="7">
    <source>
        <dbReference type="ARBA" id="ARBA00022832"/>
    </source>
</evidence>
<dbReference type="GO" id="GO:0016740">
    <property type="term" value="F:transferase activity"/>
    <property type="evidence" value="ECO:0007669"/>
    <property type="project" value="UniProtKB-KW"/>
</dbReference>
<comment type="function">
    <text evidence="12">Component of the acetyl coenzyme A carboxylase (ACC) complex. Biotin carboxylase (BC) catalyzes the carboxylation of biotin on its carrier protein (BCCP) and then the CO(2) group is transferred by the transcarboxylase to acetyl-CoA to form malonyl-CoA.</text>
</comment>
<evidence type="ECO:0000256" key="9">
    <source>
        <dbReference type="ARBA" id="ARBA00022840"/>
    </source>
</evidence>
<evidence type="ECO:0000256" key="5">
    <source>
        <dbReference type="ARBA" id="ARBA00022741"/>
    </source>
</evidence>
<dbReference type="Pfam" id="PF17848">
    <property type="entry name" value="Zn_ribbon_ACC"/>
    <property type="match status" value="1"/>
</dbReference>
<dbReference type="PRINTS" id="PR01070">
    <property type="entry name" value="ACCCTRFRASEB"/>
</dbReference>
<accession>A0A212KKM3</accession>
<evidence type="ECO:0000256" key="12">
    <source>
        <dbReference type="ARBA" id="ARBA00025280"/>
    </source>
</evidence>
<name>A0A212KKM3_9PROT</name>
<dbReference type="PROSITE" id="PS50980">
    <property type="entry name" value="COA_CT_NTER"/>
    <property type="match status" value="1"/>
</dbReference>
<evidence type="ECO:0000256" key="1">
    <source>
        <dbReference type="ARBA" id="ARBA00004496"/>
    </source>
</evidence>
<dbReference type="GO" id="GO:0005524">
    <property type="term" value="F:ATP binding"/>
    <property type="evidence" value="ECO:0007669"/>
    <property type="project" value="UniProtKB-KW"/>
</dbReference>
<protein>
    <submittedName>
        <fullName evidence="14">Acetyl-coenzyme A carboxylase carboxyl transferase subunit beta</fullName>
        <ecNumber evidence="14">6.4.1.2</ecNumber>
    </submittedName>
</protein>
<proteinExistence type="predicted"/>
<dbReference type="GO" id="GO:0009329">
    <property type="term" value="C:acetate CoA-transferase complex"/>
    <property type="evidence" value="ECO:0007669"/>
    <property type="project" value="TreeGrafter"/>
</dbReference>
<dbReference type="GO" id="GO:0003989">
    <property type="term" value="F:acetyl-CoA carboxylase activity"/>
    <property type="evidence" value="ECO:0007669"/>
    <property type="project" value="UniProtKB-EC"/>
</dbReference>
<dbReference type="PANTHER" id="PTHR42995">
    <property type="entry name" value="ACETYL-COENZYME A CARBOXYLASE CARBOXYL TRANSFERASE SUBUNIT BETA, CHLOROPLASTIC"/>
    <property type="match status" value="1"/>
</dbReference>
<evidence type="ECO:0000256" key="11">
    <source>
        <dbReference type="ARBA" id="ARBA00023160"/>
    </source>
</evidence>
<dbReference type="InterPro" id="IPR034733">
    <property type="entry name" value="AcCoA_carboxyl_beta"/>
</dbReference>
<dbReference type="SUPFAM" id="SSF52096">
    <property type="entry name" value="ClpP/crotonase"/>
    <property type="match status" value="1"/>
</dbReference>
<organism evidence="14">
    <name type="scientific">uncultured Alphaproteobacteria bacterium</name>
    <dbReference type="NCBI Taxonomy" id="91750"/>
    <lineage>
        <taxon>Bacteria</taxon>
        <taxon>Pseudomonadati</taxon>
        <taxon>Pseudomonadota</taxon>
        <taxon>Alphaproteobacteria</taxon>
        <taxon>environmental samples</taxon>
    </lineage>
</organism>
<evidence type="ECO:0000259" key="13">
    <source>
        <dbReference type="PROSITE" id="PS50980"/>
    </source>
</evidence>
<keyword evidence="9" id="KW-0067">ATP-binding</keyword>
<keyword evidence="11" id="KW-0275">Fatty acid biosynthesis</keyword>
<evidence type="ECO:0000256" key="6">
    <source>
        <dbReference type="ARBA" id="ARBA00022771"/>
    </source>
</evidence>
<keyword evidence="2" id="KW-0444">Lipid biosynthesis</keyword>
<evidence type="ECO:0000256" key="4">
    <source>
        <dbReference type="ARBA" id="ARBA00022723"/>
    </source>
</evidence>